<dbReference type="OrthoDB" id="9781892at2"/>
<protein>
    <submittedName>
        <fullName evidence="3">ADP-heptose:LPS heptosyltransferase</fullName>
    </submittedName>
</protein>
<dbReference type="GO" id="GO:0008713">
    <property type="term" value="F:ADP-heptose-lipopolysaccharide heptosyltransferase activity"/>
    <property type="evidence" value="ECO:0007669"/>
    <property type="project" value="TreeGrafter"/>
</dbReference>
<proteinExistence type="predicted"/>
<dbReference type="InterPro" id="IPR002201">
    <property type="entry name" value="Glyco_trans_9"/>
</dbReference>
<keyword evidence="2 3" id="KW-0808">Transferase</keyword>
<dbReference type="InterPro" id="IPR051199">
    <property type="entry name" value="LPS_LOS_Heptosyltrfase"/>
</dbReference>
<dbReference type="EMBL" id="QJKI01000011">
    <property type="protein sequence ID" value="PXX78387.1"/>
    <property type="molecule type" value="Genomic_DNA"/>
</dbReference>
<name>A0A318L9P6_9NEIS</name>
<keyword evidence="1" id="KW-0328">Glycosyltransferase</keyword>
<evidence type="ECO:0000313" key="3">
    <source>
        <dbReference type="EMBL" id="PXX78387.1"/>
    </source>
</evidence>
<comment type="caution">
    <text evidence="3">The sequence shown here is derived from an EMBL/GenBank/DDBJ whole genome shotgun (WGS) entry which is preliminary data.</text>
</comment>
<gene>
    <name evidence="3" type="ORF">DFR34_11119</name>
</gene>
<dbReference type="RefSeq" id="WP_110390916.1">
    <property type="nucleotide sequence ID" value="NZ_DAIPEO010000352.1"/>
</dbReference>
<evidence type="ECO:0000313" key="4">
    <source>
        <dbReference type="Proteomes" id="UP000247555"/>
    </source>
</evidence>
<organism evidence="3 4">
    <name type="scientific">Rivihabitans pingtungensis</name>
    <dbReference type="NCBI Taxonomy" id="1054498"/>
    <lineage>
        <taxon>Bacteria</taxon>
        <taxon>Pseudomonadati</taxon>
        <taxon>Pseudomonadota</taxon>
        <taxon>Betaproteobacteria</taxon>
        <taxon>Neisseriales</taxon>
        <taxon>Aquaspirillaceae</taxon>
        <taxon>Rivihabitans</taxon>
    </lineage>
</organism>
<reference evidence="3 4" key="1">
    <citation type="submission" date="2018-05" db="EMBL/GenBank/DDBJ databases">
        <title>Genomic Encyclopedia of Type Strains, Phase IV (KMG-IV): sequencing the most valuable type-strain genomes for metagenomic binning, comparative biology and taxonomic classification.</title>
        <authorList>
            <person name="Goeker M."/>
        </authorList>
    </citation>
    <scope>NUCLEOTIDE SEQUENCE [LARGE SCALE GENOMIC DNA]</scope>
    <source>
        <strain evidence="3 4">DSM 29661</strain>
    </source>
</reference>
<evidence type="ECO:0000256" key="2">
    <source>
        <dbReference type="ARBA" id="ARBA00022679"/>
    </source>
</evidence>
<dbReference type="SUPFAM" id="SSF53756">
    <property type="entry name" value="UDP-Glycosyltransferase/glycogen phosphorylase"/>
    <property type="match status" value="1"/>
</dbReference>
<dbReference type="PANTHER" id="PTHR30160">
    <property type="entry name" value="TETRAACYLDISACCHARIDE 4'-KINASE-RELATED"/>
    <property type="match status" value="1"/>
</dbReference>
<keyword evidence="4" id="KW-1185">Reference proteome</keyword>
<dbReference type="GO" id="GO:0005829">
    <property type="term" value="C:cytosol"/>
    <property type="evidence" value="ECO:0007669"/>
    <property type="project" value="TreeGrafter"/>
</dbReference>
<accession>A0A318L9P6</accession>
<dbReference type="AlphaFoldDB" id="A0A318L9P6"/>
<evidence type="ECO:0000256" key="1">
    <source>
        <dbReference type="ARBA" id="ARBA00022676"/>
    </source>
</evidence>
<dbReference type="Pfam" id="PF01075">
    <property type="entry name" value="Glyco_transf_9"/>
    <property type="match status" value="1"/>
</dbReference>
<dbReference type="PANTHER" id="PTHR30160:SF1">
    <property type="entry name" value="LIPOPOLYSACCHARIDE 1,2-N-ACETYLGLUCOSAMINETRANSFERASE-RELATED"/>
    <property type="match status" value="1"/>
</dbReference>
<sequence length="344" mass="37924">MKRVLIIRRDNIGDLVCTTPLFSALREALPNAYLAALVNSYNAEALHDNPVLDDVFVYTKAKHSERSKLRVWWDTWRLMRSLRAKQFDLVLLPSGGDQAHALKLARMIKPGKVAGFAPTKGLDVTVPADNKPQLEAERILKLLPALGLRRGKLSPASTFARNEERAAARMALVQANIEPGPRKPLIGLHISARKPRQRWPAERFVELAARLNKATGAAFMLFWSPGDEDHPQHPGDDRKAREIIAACQERNLPLLPYPTERLEQLIGGLSVCQSVICSDGGAMHLAAGLGKPMVCLFGNSDAKVWAPCGSAPFKILQPASQTVADISVDEVAATWRRLHIGQIR</sequence>
<dbReference type="CDD" id="cd03789">
    <property type="entry name" value="GT9_LPS_heptosyltransferase"/>
    <property type="match status" value="1"/>
</dbReference>
<dbReference type="GO" id="GO:0009244">
    <property type="term" value="P:lipopolysaccharide core region biosynthetic process"/>
    <property type="evidence" value="ECO:0007669"/>
    <property type="project" value="TreeGrafter"/>
</dbReference>
<dbReference type="Proteomes" id="UP000247555">
    <property type="component" value="Unassembled WGS sequence"/>
</dbReference>
<dbReference type="Gene3D" id="3.40.50.2000">
    <property type="entry name" value="Glycogen Phosphorylase B"/>
    <property type="match status" value="2"/>
</dbReference>